<dbReference type="EMBL" id="JADINH010000107">
    <property type="protein sequence ID" value="MBO8415730.1"/>
    <property type="molecule type" value="Genomic_DNA"/>
</dbReference>
<dbReference type="Pfam" id="PF09823">
    <property type="entry name" value="DUF2357"/>
    <property type="match status" value="1"/>
</dbReference>
<reference evidence="2" key="2">
    <citation type="journal article" date="2021" name="PeerJ">
        <title>Extensive microbial diversity within the chicken gut microbiome revealed by metagenomics and culture.</title>
        <authorList>
            <person name="Gilroy R."/>
            <person name="Ravi A."/>
            <person name="Getino M."/>
            <person name="Pursley I."/>
            <person name="Horton D.L."/>
            <person name="Alikhan N.F."/>
            <person name="Baker D."/>
            <person name="Gharbi K."/>
            <person name="Hall N."/>
            <person name="Watson M."/>
            <person name="Adriaenssens E.M."/>
            <person name="Foster-Nyarko E."/>
            <person name="Jarju S."/>
            <person name="Secka A."/>
            <person name="Antonio M."/>
            <person name="Oren A."/>
            <person name="Chaudhuri R.R."/>
            <person name="La Ragione R."/>
            <person name="Hildebrand F."/>
            <person name="Pallen M.J."/>
        </authorList>
    </citation>
    <scope>NUCLEOTIDE SEQUENCE</scope>
    <source>
        <strain evidence="2">17213</strain>
    </source>
</reference>
<gene>
    <name evidence="2" type="ORF">IAB19_05065</name>
</gene>
<sequence length="560" mass="64643">MKQYTVRRYPWGDNRNYSSDAEALHTSMQFKGCVLLDVPADSLRFFKRNVDYRVIGVPFLRQGRTYQLVALPYLDQNQAGKNKLSYTLPVAAAQHETVSFDNYRDFSEPAALNTCRELIKNWTGFFELLSKAADPVAGEKPLRRYEQLPGLFERLKERDEDVYEPLILKVSKAMQKFLPYVMQGLRKILSREDRLQKLDKVHEVNANSMRWLTRQPGLTIEQKAAANDYQIMAVTRRENFDLLENRVLKDFLQRCVNAARQYMAEQDDDKSSAYLAVRRFQMLCADCLKRPEFLSVVRQKSMPMPNYVLQHDVRYRKIWKYYVELLRQEKKVEELFAWQFFTLSDIANIFAAAALYALPALAGRSWSLNLIGSSGITVWEDNRQGTLLNTDYPPGAFHLSSAQRDYIVEFFLDAGNKNVSFDKAHQYAAQTATKLGARSYILLTPLDERCQTVLILLYSLNLNLQVEESAEENGQNNSSILDVWQSAEHTLTHFEMDSMLEEQSYEVYGLIIAPDKTFAVHEGAKATLVTVTSLVRDWHNSYAALRDCLQHIFDKVVSRV</sequence>
<protein>
    <submittedName>
        <fullName evidence="2">DUF2357 domain-containing protein</fullName>
    </submittedName>
</protein>
<dbReference type="AlphaFoldDB" id="A0A9D9DAC7"/>
<reference evidence="2" key="1">
    <citation type="submission" date="2020-10" db="EMBL/GenBank/DDBJ databases">
        <authorList>
            <person name="Gilroy R."/>
        </authorList>
    </citation>
    <scope>NUCLEOTIDE SEQUENCE</scope>
    <source>
        <strain evidence="2">17213</strain>
    </source>
</reference>
<comment type="caution">
    <text evidence="2">The sequence shown here is derived from an EMBL/GenBank/DDBJ whole genome shotgun (WGS) entry which is preliminary data.</text>
</comment>
<dbReference type="Proteomes" id="UP000823631">
    <property type="component" value="Unassembled WGS sequence"/>
</dbReference>
<evidence type="ECO:0000259" key="1">
    <source>
        <dbReference type="Pfam" id="PF09823"/>
    </source>
</evidence>
<evidence type="ECO:0000313" key="2">
    <source>
        <dbReference type="EMBL" id="MBO8415730.1"/>
    </source>
</evidence>
<organism evidence="2 3">
    <name type="scientific">Candidatus Avisuccinivibrio stercorigallinarum</name>
    <dbReference type="NCBI Taxonomy" id="2840704"/>
    <lineage>
        <taxon>Bacteria</taxon>
        <taxon>Pseudomonadati</taxon>
        <taxon>Pseudomonadota</taxon>
        <taxon>Gammaproteobacteria</taxon>
        <taxon>Aeromonadales</taxon>
        <taxon>Succinivibrionaceae</taxon>
        <taxon>Succinivibrionaceae incertae sedis</taxon>
        <taxon>Candidatus Avisuccinivibrio</taxon>
    </lineage>
</organism>
<accession>A0A9D9DAC7</accession>
<proteinExistence type="predicted"/>
<feature type="domain" description="DUF2357" evidence="1">
    <location>
        <begin position="172"/>
        <end position="322"/>
    </location>
</feature>
<evidence type="ECO:0000313" key="3">
    <source>
        <dbReference type="Proteomes" id="UP000823631"/>
    </source>
</evidence>
<name>A0A9D9DAC7_9GAMM</name>
<dbReference type="InterPro" id="IPR018633">
    <property type="entry name" value="DUF2357"/>
</dbReference>